<dbReference type="InterPro" id="IPR027882">
    <property type="entry name" value="SOGA1/2-like_CC"/>
</dbReference>
<organism evidence="4 5">
    <name type="scientific">Cirrhinus mrigala</name>
    <name type="common">Mrigala</name>
    <dbReference type="NCBI Taxonomy" id="683832"/>
    <lineage>
        <taxon>Eukaryota</taxon>
        <taxon>Metazoa</taxon>
        <taxon>Chordata</taxon>
        <taxon>Craniata</taxon>
        <taxon>Vertebrata</taxon>
        <taxon>Euteleostomi</taxon>
        <taxon>Actinopterygii</taxon>
        <taxon>Neopterygii</taxon>
        <taxon>Teleostei</taxon>
        <taxon>Ostariophysi</taxon>
        <taxon>Cypriniformes</taxon>
        <taxon>Cyprinidae</taxon>
        <taxon>Labeoninae</taxon>
        <taxon>Labeonini</taxon>
        <taxon>Cirrhinus</taxon>
    </lineage>
</organism>
<evidence type="ECO:0000256" key="1">
    <source>
        <dbReference type="ARBA" id="ARBA00023054"/>
    </source>
</evidence>
<dbReference type="Proteomes" id="UP001529510">
    <property type="component" value="Unassembled WGS sequence"/>
</dbReference>
<feature type="coiled-coil region" evidence="2">
    <location>
        <begin position="55"/>
        <end position="89"/>
    </location>
</feature>
<evidence type="ECO:0000313" key="4">
    <source>
        <dbReference type="EMBL" id="KAL0173262.1"/>
    </source>
</evidence>
<feature type="domain" description="SOGA 1/2-like coiled-coil" evidence="3">
    <location>
        <begin position="41"/>
        <end position="87"/>
    </location>
</feature>
<gene>
    <name evidence="4" type="ORF">M9458_033573</name>
</gene>
<dbReference type="EMBL" id="JAMKFB020000016">
    <property type="protein sequence ID" value="KAL0173262.1"/>
    <property type="molecule type" value="Genomic_DNA"/>
</dbReference>
<accession>A0ABD0PHF7</accession>
<dbReference type="PANTHER" id="PTHR15705">
    <property type="entry name" value="MCG7194, ISOFORM CRA_A"/>
    <property type="match status" value="1"/>
</dbReference>
<evidence type="ECO:0000259" key="3">
    <source>
        <dbReference type="Pfam" id="PF14818"/>
    </source>
</evidence>
<name>A0ABD0PHF7_CIRMR</name>
<dbReference type="PANTHER" id="PTHR15705:SF1">
    <property type="entry name" value="RIKEN CDNA 9330159F19 GENE"/>
    <property type="match status" value="1"/>
</dbReference>
<reference evidence="4 5" key="1">
    <citation type="submission" date="2024-05" db="EMBL/GenBank/DDBJ databases">
        <title>Genome sequencing and assembly of Indian major carp, Cirrhinus mrigala (Hamilton, 1822).</title>
        <authorList>
            <person name="Mohindra V."/>
            <person name="Chowdhury L.M."/>
            <person name="Lal K."/>
            <person name="Jena J.K."/>
        </authorList>
    </citation>
    <scope>NUCLEOTIDE SEQUENCE [LARGE SCALE GENOMIC DNA]</scope>
    <source>
        <strain evidence="4">CM1030</strain>
        <tissue evidence="4">Blood</tissue>
    </source>
</reference>
<sequence length="109" mass="12620">LEARGCSVVVETVKSPELGDTLKRERAEQKKLLADTHTAAMDLRSRLENSEKGWVKEKSELLERFEAERKEWENQLMDMQRKIEEVSLRMCATPHSSAERTVSCFRLTP</sequence>
<protein>
    <recommendedName>
        <fullName evidence="3">SOGA 1/2-like coiled-coil domain-containing protein</fullName>
    </recommendedName>
</protein>
<evidence type="ECO:0000313" key="5">
    <source>
        <dbReference type="Proteomes" id="UP001529510"/>
    </source>
</evidence>
<comment type="caution">
    <text evidence="4">The sequence shown here is derived from an EMBL/GenBank/DDBJ whole genome shotgun (WGS) entry which is preliminary data.</text>
</comment>
<keyword evidence="1 2" id="KW-0175">Coiled coil</keyword>
<dbReference type="AlphaFoldDB" id="A0ABD0PHF7"/>
<keyword evidence="5" id="KW-1185">Reference proteome</keyword>
<proteinExistence type="predicted"/>
<dbReference type="Pfam" id="PF14818">
    <property type="entry name" value="SOGA1-2-like_CC"/>
    <property type="match status" value="1"/>
</dbReference>
<feature type="non-terminal residue" evidence="4">
    <location>
        <position position="1"/>
    </location>
</feature>
<evidence type="ECO:0000256" key="2">
    <source>
        <dbReference type="SAM" id="Coils"/>
    </source>
</evidence>